<comment type="caution">
    <text evidence="2">The sequence shown here is derived from an EMBL/GenBank/DDBJ whole genome shotgun (WGS) entry which is preliminary data.</text>
</comment>
<dbReference type="AlphaFoldDB" id="A0A4U5PIP3"/>
<evidence type="ECO:0000313" key="2">
    <source>
        <dbReference type="EMBL" id="TKR96336.1"/>
    </source>
</evidence>
<evidence type="ECO:0000313" key="3">
    <source>
        <dbReference type="Proteomes" id="UP000298663"/>
    </source>
</evidence>
<keyword evidence="3" id="KW-1185">Reference proteome</keyword>
<name>A0A4U5PIP3_STECR</name>
<feature type="compositionally biased region" description="Polar residues" evidence="1">
    <location>
        <begin position="57"/>
        <end position="66"/>
    </location>
</feature>
<feature type="region of interest" description="Disordered" evidence="1">
    <location>
        <begin position="34"/>
        <end position="66"/>
    </location>
</feature>
<organism evidence="2 3">
    <name type="scientific">Steinernema carpocapsae</name>
    <name type="common">Entomopathogenic nematode</name>
    <dbReference type="NCBI Taxonomy" id="34508"/>
    <lineage>
        <taxon>Eukaryota</taxon>
        <taxon>Metazoa</taxon>
        <taxon>Ecdysozoa</taxon>
        <taxon>Nematoda</taxon>
        <taxon>Chromadorea</taxon>
        <taxon>Rhabditida</taxon>
        <taxon>Tylenchina</taxon>
        <taxon>Panagrolaimomorpha</taxon>
        <taxon>Strongyloidoidea</taxon>
        <taxon>Steinernematidae</taxon>
        <taxon>Steinernema</taxon>
    </lineage>
</organism>
<evidence type="ECO:0000256" key="1">
    <source>
        <dbReference type="SAM" id="MobiDB-lite"/>
    </source>
</evidence>
<feature type="compositionally biased region" description="Basic and acidic residues" evidence="1">
    <location>
        <begin position="34"/>
        <end position="55"/>
    </location>
</feature>
<accession>A0A4U5PIP3</accession>
<reference evidence="2 3" key="2">
    <citation type="journal article" date="2019" name="G3 (Bethesda)">
        <title>Hybrid Assembly of the Genome of the Entomopathogenic Nematode Steinernema carpocapsae Identifies the X-Chromosome.</title>
        <authorList>
            <person name="Serra L."/>
            <person name="Macchietto M."/>
            <person name="Macias-Munoz A."/>
            <person name="McGill C.J."/>
            <person name="Rodriguez I.M."/>
            <person name="Rodriguez B."/>
            <person name="Murad R."/>
            <person name="Mortazavi A."/>
        </authorList>
    </citation>
    <scope>NUCLEOTIDE SEQUENCE [LARGE SCALE GENOMIC DNA]</scope>
    <source>
        <strain evidence="2 3">ALL</strain>
    </source>
</reference>
<protein>
    <submittedName>
        <fullName evidence="2">Uncharacterized protein</fullName>
    </submittedName>
</protein>
<reference evidence="2 3" key="1">
    <citation type="journal article" date="2015" name="Genome Biol.">
        <title>Comparative genomics of Steinernema reveals deeply conserved gene regulatory networks.</title>
        <authorList>
            <person name="Dillman A.R."/>
            <person name="Macchietto M."/>
            <person name="Porter C.F."/>
            <person name="Rogers A."/>
            <person name="Williams B."/>
            <person name="Antoshechkin I."/>
            <person name="Lee M.M."/>
            <person name="Goodwin Z."/>
            <person name="Lu X."/>
            <person name="Lewis E.E."/>
            <person name="Goodrich-Blair H."/>
            <person name="Stock S.P."/>
            <person name="Adams B.J."/>
            <person name="Sternberg P.W."/>
            <person name="Mortazavi A."/>
        </authorList>
    </citation>
    <scope>NUCLEOTIDE SEQUENCE [LARGE SCALE GENOMIC DNA]</scope>
    <source>
        <strain evidence="2 3">ALL</strain>
    </source>
</reference>
<dbReference type="Proteomes" id="UP000298663">
    <property type="component" value="Unassembled WGS sequence"/>
</dbReference>
<dbReference type="EMBL" id="AZBU02000002">
    <property type="protein sequence ID" value="TKR96336.1"/>
    <property type="molecule type" value="Genomic_DNA"/>
</dbReference>
<gene>
    <name evidence="2" type="ORF">L596_010370</name>
</gene>
<sequence>MKKLPAWIRAASAKLGRSDRSCCSEKENATILGKIEKKIEKNREKKHHPEHERKYQPINNKTEQHD</sequence>
<proteinExistence type="predicted"/>